<evidence type="ECO:0000313" key="1">
    <source>
        <dbReference type="EMBL" id="MCJ8498997.1"/>
    </source>
</evidence>
<accession>A0AA41QYZ5</accession>
<proteinExistence type="predicted"/>
<dbReference type="RefSeq" id="WP_246902019.1">
    <property type="nucleotide sequence ID" value="NZ_JALJRB010000001.1"/>
</dbReference>
<reference evidence="1" key="1">
    <citation type="submission" date="2022-04" db="EMBL/GenBank/DDBJ databases">
        <title>Desulfatitalea alkaliphila sp. nov., a novel anaerobic sulfate-reducing bacterium isolated from terrestrial mud volcano, Taman Peninsula, Russia.</title>
        <authorList>
            <person name="Khomyakova M.A."/>
            <person name="Merkel A.Y."/>
            <person name="Slobodkin A.I."/>
        </authorList>
    </citation>
    <scope>NUCLEOTIDE SEQUENCE</scope>
    <source>
        <strain evidence="1">M08but</strain>
    </source>
</reference>
<dbReference type="Proteomes" id="UP001165427">
    <property type="component" value="Unassembled WGS sequence"/>
</dbReference>
<evidence type="ECO:0000313" key="2">
    <source>
        <dbReference type="Proteomes" id="UP001165427"/>
    </source>
</evidence>
<dbReference type="InterPro" id="IPR044036">
    <property type="entry name" value="DUF5752"/>
</dbReference>
<comment type="caution">
    <text evidence="1">The sequence shown here is derived from an EMBL/GenBank/DDBJ whole genome shotgun (WGS) entry which is preliminary data.</text>
</comment>
<keyword evidence="2" id="KW-1185">Reference proteome</keyword>
<organism evidence="1 2">
    <name type="scientific">Desulfatitalea alkaliphila</name>
    <dbReference type="NCBI Taxonomy" id="2929485"/>
    <lineage>
        <taxon>Bacteria</taxon>
        <taxon>Pseudomonadati</taxon>
        <taxon>Thermodesulfobacteriota</taxon>
        <taxon>Desulfobacteria</taxon>
        <taxon>Desulfobacterales</taxon>
        <taxon>Desulfosarcinaceae</taxon>
        <taxon>Desulfatitalea</taxon>
    </lineage>
</organism>
<dbReference type="EMBL" id="JALJRB010000001">
    <property type="protein sequence ID" value="MCJ8498997.1"/>
    <property type="molecule type" value="Genomic_DNA"/>
</dbReference>
<dbReference type="AlphaFoldDB" id="A0AA41QYZ5"/>
<dbReference type="Pfam" id="PF19027">
    <property type="entry name" value="DUF5752"/>
    <property type="match status" value="1"/>
</dbReference>
<sequence>MNPFTVTDCSLIVMATGESARNLRELLDRIQRLDDYAIIYFHFWDGLLRPDFVDPEYQNDFASWAYHDLHDRRLAERLSVLNPGAFDTMEPLRERVIEIIEDRMDETGFDPRMDAENPFFFMRSQIILFDTRIALHQPVDLAQHMHQIPLGSIFYHFIDARRRTDSGRNDFTEWLWGWGDHYGPLAEEIATIDPYFKSLYELREQLADVVRTHEKRTFADG</sequence>
<gene>
    <name evidence="1" type="ORF">MRX98_00310</name>
</gene>
<name>A0AA41QYZ5_9BACT</name>
<protein>
    <submittedName>
        <fullName evidence="1">DUF5752 family protein</fullName>
    </submittedName>
</protein>